<organism evidence="2 3">
    <name type="scientific">Microbulbifer rhizosphaerae</name>
    <dbReference type="NCBI Taxonomy" id="1562603"/>
    <lineage>
        <taxon>Bacteria</taxon>
        <taxon>Pseudomonadati</taxon>
        <taxon>Pseudomonadota</taxon>
        <taxon>Gammaproteobacteria</taxon>
        <taxon>Cellvibrionales</taxon>
        <taxon>Microbulbiferaceae</taxon>
        <taxon>Microbulbifer</taxon>
    </lineage>
</organism>
<proteinExistence type="predicted"/>
<dbReference type="AlphaFoldDB" id="A0A7W4WCI9"/>
<dbReference type="Proteomes" id="UP000535937">
    <property type="component" value="Unassembled WGS sequence"/>
</dbReference>
<dbReference type="EMBL" id="JACHWZ010000011">
    <property type="protein sequence ID" value="MBB3061759.1"/>
    <property type="molecule type" value="Genomic_DNA"/>
</dbReference>
<keyword evidence="3" id="KW-1185">Reference proteome</keyword>
<dbReference type="InterPro" id="IPR005197">
    <property type="entry name" value="Glyco_hydro_71"/>
</dbReference>
<dbReference type="GO" id="GO:0051118">
    <property type="term" value="F:glucan endo-1,3-alpha-glucosidase activity"/>
    <property type="evidence" value="ECO:0007669"/>
    <property type="project" value="InterPro"/>
</dbReference>
<gene>
    <name evidence="2" type="ORF">FHS09_002599</name>
</gene>
<feature type="signal peptide" evidence="1">
    <location>
        <begin position="1"/>
        <end position="22"/>
    </location>
</feature>
<accession>A0A7W4WCI9</accession>
<reference evidence="2 3" key="1">
    <citation type="submission" date="2020-08" db="EMBL/GenBank/DDBJ databases">
        <title>Genomic Encyclopedia of Type Strains, Phase III (KMG-III): the genomes of soil and plant-associated and newly described type strains.</title>
        <authorList>
            <person name="Whitman W."/>
        </authorList>
    </citation>
    <scope>NUCLEOTIDE SEQUENCE [LARGE SCALE GENOMIC DNA]</scope>
    <source>
        <strain evidence="2 3">CECT 8799</strain>
    </source>
</reference>
<dbReference type="RefSeq" id="WP_183460453.1">
    <property type="nucleotide sequence ID" value="NZ_JACHWZ010000011.1"/>
</dbReference>
<evidence type="ECO:0008006" key="4">
    <source>
        <dbReference type="Google" id="ProtNLM"/>
    </source>
</evidence>
<evidence type="ECO:0000313" key="2">
    <source>
        <dbReference type="EMBL" id="MBB3061759.1"/>
    </source>
</evidence>
<evidence type="ECO:0000313" key="3">
    <source>
        <dbReference type="Proteomes" id="UP000535937"/>
    </source>
</evidence>
<keyword evidence="1" id="KW-0732">Signal</keyword>
<dbReference type="CDD" id="cd11577">
    <property type="entry name" value="GH71"/>
    <property type="match status" value="1"/>
</dbReference>
<feature type="chain" id="PRO_5030911102" description="Glycosyl hydrolase family 71" evidence="1">
    <location>
        <begin position="23"/>
        <end position="601"/>
    </location>
</feature>
<dbReference type="Pfam" id="PF03659">
    <property type="entry name" value="Glyco_hydro_71"/>
    <property type="match status" value="1"/>
</dbReference>
<comment type="caution">
    <text evidence="2">The sequence shown here is derived from an EMBL/GenBank/DDBJ whole genome shotgun (WGS) entry which is preliminary data.</text>
</comment>
<name>A0A7W4WCI9_9GAMM</name>
<dbReference type="Gene3D" id="3.20.20.80">
    <property type="entry name" value="Glycosidases"/>
    <property type="match status" value="1"/>
</dbReference>
<sequence length="601" mass="65569">MRLRSWKTTLTIGAILALATSAAVGSGESDEQVLPFDLPSAEVLQASDRKVFAHYFTQFRISIDNRPAESDYYTRNYLNPEGEGGIHAAYGGFLRDRPLPREPLSGNWELTDKVTEVTRAHEAGLDGFTLDMLSINRSSYHWRAMNDLLTAAPMVDDGFDIVLMPDMNAGTIRRTDAAGLAAAVAELAAYDAVYRLDDGRLVVAPFKASNRSPQWWSEFMSIMADEHGEEVAFVPMFLNLHDVKHGGLSNLDAYKSISYGMSEGSHGAPAGQASIPSEIARVQDAGLIFMPTLAPQDTRPNQGNYYEANNTENFRAGWEAAISGGADWVQLMTWNDYSENHQVSPSVASDGVWLDLASYYLTWFKTGQPPEIQRDTLYLTHRKQFAHARPTSGPQTKFQTVRRNGGTPRDTVEVLTFLTDNAVVDVSIGGSPYDYPAPAGVNAELFELDYGFHSAVVTRDGTETVAVSSPWEVTDDFVSQDLLYWATKDSDASGGNPYTPEEACGSGYSVINSHALTGGRIYLLHNSSSGYKCVVTMKASNVGTPSAMSASLQVQGETKATDPGNFSYYAGPVEKHAHGTCVKWGGSIGSSSWESPYQHCE</sequence>
<evidence type="ECO:0000256" key="1">
    <source>
        <dbReference type="SAM" id="SignalP"/>
    </source>
</evidence>
<protein>
    <recommendedName>
        <fullName evidence="4">Glycosyl hydrolase family 71</fullName>
    </recommendedName>
</protein>